<reference evidence="1" key="3">
    <citation type="journal article" date="2017" name="Nature">
        <title>Genome sequence of the progenitor of the wheat D genome Aegilops tauschii.</title>
        <authorList>
            <person name="Luo M.C."/>
            <person name="Gu Y.Q."/>
            <person name="Puiu D."/>
            <person name="Wang H."/>
            <person name="Twardziok S.O."/>
            <person name="Deal K.R."/>
            <person name="Huo N."/>
            <person name="Zhu T."/>
            <person name="Wang L."/>
            <person name="Wang Y."/>
            <person name="McGuire P.E."/>
            <person name="Liu S."/>
            <person name="Long H."/>
            <person name="Ramasamy R.K."/>
            <person name="Rodriguez J.C."/>
            <person name="Van S.L."/>
            <person name="Yuan L."/>
            <person name="Wang Z."/>
            <person name="Xia Z."/>
            <person name="Xiao L."/>
            <person name="Anderson O.D."/>
            <person name="Ouyang S."/>
            <person name="Liang Y."/>
            <person name="Zimin A.V."/>
            <person name="Pertea G."/>
            <person name="Qi P."/>
            <person name="Bennetzen J.L."/>
            <person name="Dai X."/>
            <person name="Dawson M.W."/>
            <person name="Muller H.G."/>
            <person name="Kugler K."/>
            <person name="Rivarola-Duarte L."/>
            <person name="Spannagl M."/>
            <person name="Mayer K.F.X."/>
            <person name="Lu F.H."/>
            <person name="Bevan M.W."/>
            <person name="Leroy P."/>
            <person name="Li P."/>
            <person name="You F.M."/>
            <person name="Sun Q."/>
            <person name="Liu Z."/>
            <person name="Lyons E."/>
            <person name="Wicker T."/>
            <person name="Salzberg S.L."/>
            <person name="Devos K.M."/>
            <person name="Dvorak J."/>
        </authorList>
    </citation>
    <scope>NUCLEOTIDE SEQUENCE [LARGE SCALE GENOMIC DNA]</scope>
    <source>
        <strain evidence="1">cv. AL8/78</strain>
    </source>
</reference>
<dbReference type="Proteomes" id="UP000015105">
    <property type="component" value="Chromosome 5D"/>
</dbReference>
<reference evidence="2" key="2">
    <citation type="journal article" date="2017" name="Nat. Plants">
        <title>The Aegilops tauschii genome reveals multiple impacts of transposons.</title>
        <authorList>
            <person name="Zhao G."/>
            <person name="Zou C."/>
            <person name="Li K."/>
            <person name="Wang K."/>
            <person name="Li T."/>
            <person name="Gao L."/>
            <person name="Zhang X."/>
            <person name="Wang H."/>
            <person name="Yang Z."/>
            <person name="Liu X."/>
            <person name="Jiang W."/>
            <person name="Mao L."/>
            <person name="Kong X."/>
            <person name="Jiao Y."/>
            <person name="Jia J."/>
        </authorList>
    </citation>
    <scope>NUCLEOTIDE SEQUENCE [LARGE SCALE GENOMIC DNA]</scope>
    <source>
        <strain evidence="2">cv. AL8/78</strain>
    </source>
</reference>
<organism evidence="1 2">
    <name type="scientific">Aegilops tauschii subsp. strangulata</name>
    <name type="common">Goatgrass</name>
    <dbReference type="NCBI Taxonomy" id="200361"/>
    <lineage>
        <taxon>Eukaryota</taxon>
        <taxon>Viridiplantae</taxon>
        <taxon>Streptophyta</taxon>
        <taxon>Embryophyta</taxon>
        <taxon>Tracheophyta</taxon>
        <taxon>Spermatophyta</taxon>
        <taxon>Magnoliopsida</taxon>
        <taxon>Liliopsida</taxon>
        <taxon>Poales</taxon>
        <taxon>Poaceae</taxon>
        <taxon>BOP clade</taxon>
        <taxon>Pooideae</taxon>
        <taxon>Triticodae</taxon>
        <taxon>Triticeae</taxon>
        <taxon>Triticinae</taxon>
        <taxon>Aegilops</taxon>
    </lineage>
</organism>
<dbReference type="Gramene" id="AET5Gv20038200.13">
    <property type="protein sequence ID" value="AET5Gv20038200.13"/>
    <property type="gene ID" value="AET5Gv20038200"/>
</dbReference>
<evidence type="ECO:0000313" key="1">
    <source>
        <dbReference type="EnsemblPlants" id="AET5Gv20038200.13"/>
    </source>
</evidence>
<keyword evidence="2" id="KW-1185">Reference proteome</keyword>
<reference evidence="1" key="4">
    <citation type="submission" date="2019-03" db="UniProtKB">
        <authorList>
            <consortium name="EnsemblPlants"/>
        </authorList>
    </citation>
    <scope>IDENTIFICATION</scope>
</reference>
<dbReference type="AlphaFoldDB" id="A0A453JHL0"/>
<name>A0A453JHL0_AEGTS</name>
<accession>A0A453JHL0</accession>
<evidence type="ECO:0000313" key="2">
    <source>
        <dbReference type="Proteomes" id="UP000015105"/>
    </source>
</evidence>
<protein>
    <submittedName>
        <fullName evidence="1">Uncharacterized protein</fullName>
    </submittedName>
</protein>
<reference evidence="1" key="5">
    <citation type="journal article" date="2021" name="G3 (Bethesda)">
        <title>Aegilops tauschii genome assembly Aet v5.0 features greater sequence contiguity and improved annotation.</title>
        <authorList>
            <person name="Wang L."/>
            <person name="Zhu T."/>
            <person name="Rodriguez J.C."/>
            <person name="Deal K.R."/>
            <person name="Dubcovsky J."/>
            <person name="McGuire P.E."/>
            <person name="Lux T."/>
            <person name="Spannagl M."/>
            <person name="Mayer K.F.X."/>
            <person name="Baldrich P."/>
            <person name="Meyers B.C."/>
            <person name="Huo N."/>
            <person name="Gu Y.Q."/>
            <person name="Zhou H."/>
            <person name="Devos K.M."/>
            <person name="Bennetzen J.L."/>
            <person name="Unver T."/>
            <person name="Budak H."/>
            <person name="Gulick P.J."/>
            <person name="Galiba G."/>
            <person name="Kalapos B."/>
            <person name="Nelson D.R."/>
            <person name="Li P."/>
            <person name="You F.M."/>
            <person name="Luo M.C."/>
            <person name="Dvorak J."/>
        </authorList>
    </citation>
    <scope>NUCLEOTIDE SEQUENCE [LARGE SCALE GENOMIC DNA]</scope>
    <source>
        <strain evidence="1">cv. AL8/78</strain>
    </source>
</reference>
<sequence>QGSKSRWIEGEQTPLSSLFLRRAAARSFFPPFSSYRQAARTALPRHPSPLLLRRVSSPSAALHCRP</sequence>
<reference evidence="2" key="1">
    <citation type="journal article" date="2014" name="Science">
        <title>Ancient hybridizations among the ancestral genomes of bread wheat.</title>
        <authorList>
            <consortium name="International Wheat Genome Sequencing Consortium,"/>
            <person name="Marcussen T."/>
            <person name="Sandve S.R."/>
            <person name="Heier L."/>
            <person name="Spannagl M."/>
            <person name="Pfeifer M."/>
            <person name="Jakobsen K.S."/>
            <person name="Wulff B.B."/>
            <person name="Steuernagel B."/>
            <person name="Mayer K.F."/>
            <person name="Olsen O.A."/>
        </authorList>
    </citation>
    <scope>NUCLEOTIDE SEQUENCE [LARGE SCALE GENOMIC DNA]</scope>
    <source>
        <strain evidence="2">cv. AL8/78</strain>
    </source>
</reference>
<proteinExistence type="predicted"/>
<dbReference type="EnsemblPlants" id="AET5Gv20038200.13">
    <property type="protein sequence ID" value="AET5Gv20038200.13"/>
    <property type="gene ID" value="AET5Gv20038200"/>
</dbReference>